<keyword evidence="3" id="KW-1185">Reference proteome</keyword>
<proteinExistence type="predicted"/>
<name>L9JHT0_TUPCH</name>
<dbReference type="AlphaFoldDB" id="L9JHT0"/>
<organism evidence="2 3">
    <name type="scientific">Tupaia chinensis</name>
    <name type="common">Chinese tree shrew</name>
    <name type="synonym">Tupaia belangeri chinensis</name>
    <dbReference type="NCBI Taxonomy" id="246437"/>
    <lineage>
        <taxon>Eukaryota</taxon>
        <taxon>Metazoa</taxon>
        <taxon>Chordata</taxon>
        <taxon>Craniata</taxon>
        <taxon>Vertebrata</taxon>
        <taxon>Euteleostomi</taxon>
        <taxon>Mammalia</taxon>
        <taxon>Eutheria</taxon>
        <taxon>Euarchontoglires</taxon>
        <taxon>Scandentia</taxon>
        <taxon>Tupaiidae</taxon>
        <taxon>Tupaia</taxon>
    </lineage>
</organism>
<accession>L9JHT0</accession>
<dbReference type="EMBL" id="KB320987">
    <property type="protein sequence ID" value="ELW50085.1"/>
    <property type="molecule type" value="Genomic_DNA"/>
</dbReference>
<reference evidence="3" key="1">
    <citation type="submission" date="2012-07" db="EMBL/GenBank/DDBJ databases">
        <title>Genome of the Chinese tree shrew, a rising model animal genetically related to primates.</title>
        <authorList>
            <person name="Zhang G."/>
            <person name="Fan Y."/>
            <person name="Yao Y."/>
            <person name="Huang Z."/>
        </authorList>
    </citation>
    <scope>NUCLEOTIDE SEQUENCE [LARGE SCALE GENOMIC DNA]</scope>
</reference>
<gene>
    <name evidence="2" type="ORF">TREES_T100016213</name>
</gene>
<evidence type="ECO:0000256" key="1">
    <source>
        <dbReference type="SAM" id="MobiDB-lite"/>
    </source>
</evidence>
<feature type="region of interest" description="Disordered" evidence="1">
    <location>
        <begin position="154"/>
        <end position="181"/>
    </location>
</feature>
<evidence type="ECO:0000313" key="3">
    <source>
        <dbReference type="Proteomes" id="UP000011518"/>
    </source>
</evidence>
<feature type="region of interest" description="Disordered" evidence="1">
    <location>
        <begin position="1"/>
        <end position="40"/>
    </location>
</feature>
<dbReference type="InParanoid" id="L9JHT0"/>
<sequence length="208" mass="21893">MGAARVPAGSARFSAGRRRSPATLQPARLPGQTGMQSVDRSLQTAGLLRRGETPPQSHRQMGSCCRNPGAGGKARLLGSLLREEAARLGVRRGFRTELADVQDSACVPEPSEGAAGPRARVPSAGCALRGLPQHVTATFRRAWVGPEVCGRTYPTLQSPRAPEGRAATGEGAESTHPGGCKGKDFLKLPSLLSGFFRSGTLENRETKP</sequence>
<reference evidence="3" key="2">
    <citation type="journal article" date="2013" name="Nat. Commun.">
        <title>Genome of the Chinese tree shrew.</title>
        <authorList>
            <person name="Fan Y."/>
            <person name="Huang Z.Y."/>
            <person name="Cao C.C."/>
            <person name="Chen C.S."/>
            <person name="Chen Y.X."/>
            <person name="Fan D.D."/>
            <person name="He J."/>
            <person name="Hou H.L."/>
            <person name="Hu L."/>
            <person name="Hu X.T."/>
            <person name="Jiang X.T."/>
            <person name="Lai R."/>
            <person name="Lang Y.S."/>
            <person name="Liang B."/>
            <person name="Liao S.G."/>
            <person name="Mu D."/>
            <person name="Ma Y.Y."/>
            <person name="Niu Y.Y."/>
            <person name="Sun X.Q."/>
            <person name="Xia J.Q."/>
            <person name="Xiao J."/>
            <person name="Xiong Z.Q."/>
            <person name="Xu L."/>
            <person name="Yang L."/>
            <person name="Zhang Y."/>
            <person name="Zhao W."/>
            <person name="Zhao X.D."/>
            <person name="Zheng Y.T."/>
            <person name="Zhou J.M."/>
            <person name="Zhu Y.B."/>
            <person name="Zhang G.J."/>
            <person name="Wang J."/>
            <person name="Yao Y.G."/>
        </authorList>
    </citation>
    <scope>NUCLEOTIDE SEQUENCE [LARGE SCALE GENOMIC DNA]</scope>
</reference>
<evidence type="ECO:0000313" key="2">
    <source>
        <dbReference type="EMBL" id="ELW50085.1"/>
    </source>
</evidence>
<dbReference type="Proteomes" id="UP000011518">
    <property type="component" value="Unassembled WGS sequence"/>
</dbReference>
<protein>
    <submittedName>
        <fullName evidence="2">Uncharacterized protein</fullName>
    </submittedName>
</protein>